<dbReference type="SMART" id="SM00768">
    <property type="entry name" value="X8"/>
    <property type="match status" value="1"/>
</dbReference>
<comment type="caution">
    <text evidence="8">The sequence shown here is derived from an EMBL/GenBank/DDBJ whole genome shotgun (WGS) entry which is preliminary data.</text>
</comment>
<dbReference type="GO" id="GO:0009506">
    <property type="term" value="C:plasmodesma"/>
    <property type="evidence" value="ECO:0007669"/>
    <property type="project" value="UniProtKB-ARBA"/>
</dbReference>
<feature type="domain" description="X8" evidence="7">
    <location>
        <begin position="25"/>
        <end position="110"/>
    </location>
</feature>
<evidence type="ECO:0000256" key="5">
    <source>
        <dbReference type="ARBA" id="ARBA00023288"/>
    </source>
</evidence>
<gene>
    <name evidence="8" type="ORF">V5N11_005134</name>
</gene>
<protein>
    <submittedName>
        <fullName evidence="8">Major pollen allergen Ole e 10</fullName>
    </submittedName>
</protein>
<keyword evidence="5" id="KW-0449">Lipoprotein</keyword>
<dbReference type="InterPro" id="IPR012946">
    <property type="entry name" value="X8"/>
</dbReference>
<keyword evidence="4" id="KW-1015">Disulfide bond</keyword>
<dbReference type="GO" id="GO:0098552">
    <property type="term" value="C:side of membrane"/>
    <property type="evidence" value="ECO:0007669"/>
    <property type="project" value="UniProtKB-KW"/>
</dbReference>
<keyword evidence="2" id="KW-0472">Membrane</keyword>
<evidence type="ECO:0000313" key="8">
    <source>
        <dbReference type="EMBL" id="KAL1192378.1"/>
    </source>
</evidence>
<evidence type="ECO:0000256" key="1">
    <source>
        <dbReference type="ARBA" id="ARBA00004609"/>
    </source>
</evidence>
<evidence type="ECO:0000256" key="4">
    <source>
        <dbReference type="ARBA" id="ARBA00023157"/>
    </source>
</evidence>
<dbReference type="Pfam" id="PF07983">
    <property type="entry name" value="X8"/>
    <property type="match status" value="1"/>
</dbReference>
<name>A0ABD0ZCI7_CARAN</name>
<organism evidence="8 9">
    <name type="scientific">Cardamine amara subsp. amara</name>
    <dbReference type="NCBI Taxonomy" id="228776"/>
    <lineage>
        <taxon>Eukaryota</taxon>
        <taxon>Viridiplantae</taxon>
        <taxon>Streptophyta</taxon>
        <taxon>Embryophyta</taxon>
        <taxon>Tracheophyta</taxon>
        <taxon>Spermatophyta</taxon>
        <taxon>Magnoliopsida</taxon>
        <taxon>eudicotyledons</taxon>
        <taxon>Gunneridae</taxon>
        <taxon>Pentapetalae</taxon>
        <taxon>rosids</taxon>
        <taxon>malvids</taxon>
        <taxon>Brassicales</taxon>
        <taxon>Brassicaceae</taxon>
        <taxon>Cardamineae</taxon>
        <taxon>Cardamine</taxon>
    </lineage>
</organism>
<reference evidence="8 9" key="1">
    <citation type="submission" date="2024-04" db="EMBL/GenBank/DDBJ databases">
        <title>Genome assembly C_amara_ONT_v2.</title>
        <authorList>
            <person name="Yant L."/>
            <person name="Moore C."/>
            <person name="Slenker M."/>
        </authorList>
    </citation>
    <scope>NUCLEOTIDE SEQUENCE [LARGE SCALE GENOMIC DNA]</scope>
    <source>
        <tissue evidence="8">Leaf</tissue>
    </source>
</reference>
<dbReference type="Proteomes" id="UP001558713">
    <property type="component" value="Unassembled WGS sequence"/>
</dbReference>
<evidence type="ECO:0000259" key="7">
    <source>
        <dbReference type="SMART" id="SM00768"/>
    </source>
</evidence>
<dbReference type="FunFam" id="1.20.58.1040:FF:000003">
    <property type="entry name" value="glucan endo-1,3-beta-glucosidase 7"/>
    <property type="match status" value="1"/>
</dbReference>
<dbReference type="PANTHER" id="PTHR31044:SF130">
    <property type="entry name" value="CARBOHYDRATE-BINDING X8 DOMAIN SUPERFAMILY PROTEIN"/>
    <property type="match status" value="1"/>
</dbReference>
<dbReference type="PANTHER" id="PTHR31044">
    <property type="entry name" value="BETA-1,3 GLUCANASE"/>
    <property type="match status" value="1"/>
</dbReference>
<evidence type="ECO:0000256" key="6">
    <source>
        <dbReference type="SAM" id="SignalP"/>
    </source>
</evidence>
<dbReference type="EMBL" id="JBANAX010000824">
    <property type="protein sequence ID" value="KAL1192378.1"/>
    <property type="molecule type" value="Genomic_DNA"/>
</dbReference>
<dbReference type="InterPro" id="IPR044788">
    <property type="entry name" value="X8_dom_prot"/>
</dbReference>
<feature type="chain" id="PRO_5044829864" evidence="6">
    <location>
        <begin position="24"/>
        <end position="110"/>
    </location>
</feature>
<feature type="signal peptide" evidence="6">
    <location>
        <begin position="1"/>
        <end position="23"/>
    </location>
</feature>
<dbReference type="AlphaFoldDB" id="A0ABD0ZCI7"/>
<keyword evidence="3 6" id="KW-0732">Signal</keyword>
<proteinExistence type="predicted"/>
<comment type="subcellular location">
    <subcellularLocation>
        <location evidence="1">Cell membrane</location>
        <topology evidence="1">Lipid-anchor</topology>
        <topology evidence="1">GPI-anchor</topology>
    </subcellularLocation>
</comment>
<keyword evidence="9" id="KW-1185">Reference proteome</keyword>
<dbReference type="Gene3D" id="1.20.58.1040">
    <property type="match status" value="1"/>
</dbReference>
<evidence type="ECO:0000256" key="3">
    <source>
        <dbReference type="ARBA" id="ARBA00022729"/>
    </source>
</evidence>
<keyword evidence="2" id="KW-0325">Glycoprotein</keyword>
<accession>A0ABD0ZCI7</accession>
<keyword evidence="2" id="KW-0336">GPI-anchor</keyword>
<sequence>MSPPLILVFLLSLVVIHPLCVSAQNRCVPASTASDAQLQANIDWGCSAGQVDCGPIHPGGNCYDPNTVGNHALYVMNAYYQTHGQTSEACDFKSTGLIVTYDPSYGTCKL</sequence>
<dbReference type="GO" id="GO:0005886">
    <property type="term" value="C:plasma membrane"/>
    <property type="evidence" value="ECO:0007669"/>
    <property type="project" value="UniProtKB-SubCell"/>
</dbReference>
<evidence type="ECO:0000313" key="9">
    <source>
        <dbReference type="Proteomes" id="UP001558713"/>
    </source>
</evidence>
<evidence type="ECO:0000256" key="2">
    <source>
        <dbReference type="ARBA" id="ARBA00022622"/>
    </source>
</evidence>